<accession>A0A846YM89</accession>
<evidence type="ECO:0000313" key="3">
    <source>
        <dbReference type="Proteomes" id="UP000570678"/>
    </source>
</evidence>
<feature type="transmembrane region" description="Helical" evidence="1">
    <location>
        <begin position="33"/>
        <end position="66"/>
    </location>
</feature>
<dbReference type="RefSeq" id="WP_062978677.1">
    <property type="nucleotide sequence ID" value="NZ_JAAXOT010000011.1"/>
</dbReference>
<keyword evidence="3" id="KW-1185">Reference proteome</keyword>
<dbReference type="AlphaFoldDB" id="A0A846YM89"/>
<reference evidence="2 3" key="1">
    <citation type="submission" date="2020-04" db="EMBL/GenBank/DDBJ databases">
        <title>MicrobeNet Type strains.</title>
        <authorList>
            <person name="Nicholson A.C."/>
        </authorList>
    </citation>
    <scope>NUCLEOTIDE SEQUENCE [LARGE SCALE GENOMIC DNA]</scope>
    <source>
        <strain evidence="2 3">JCM 3332</strain>
    </source>
</reference>
<comment type="caution">
    <text evidence="2">The sequence shown here is derived from an EMBL/GenBank/DDBJ whole genome shotgun (WGS) entry which is preliminary data.</text>
</comment>
<keyword evidence="1" id="KW-1133">Transmembrane helix</keyword>
<keyword evidence="1" id="KW-0812">Transmembrane</keyword>
<sequence>MTASQTLDTRAPVRAGAEVDIAGTPWPVFKLEALGAGVLSLLVVALVLGSLQAGVLLGAAVGAVLWTRGWWRTAR</sequence>
<evidence type="ECO:0000256" key="1">
    <source>
        <dbReference type="SAM" id="Phobius"/>
    </source>
</evidence>
<evidence type="ECO:0000313" key="2">
    <source>
        <dbReference type="EMBL" id="NKY58694.1"/>
    </source>
</evidence>
<gene>
    <name evidence="2" type="ORF">HGA15_21605</name>
</gene>
<dbReference type="Proteomes" id="UP000570678">
    <property type="component" value="Unassembled WGS sequence"/>
</dbReference>
<organism evidence="2 3">
    <name type="scientific">Nocardia flavorosea</name>
    <dbReference type="NCBI Taxonomy" id="53429"/>
    <lineage>
        <taxon>Bacteria</taxon>
        <taxon>Bacillati</taxon>
        <taxon>Actinomycetota</taxon>
        <taxon>Actinomycetes</taxon>
        <taxon>Mycobacteriales</taxon>
        <taxon>Nocardiaceae</taxon>
        <taxon>Nocardia</taxon>
    </lineage>
</organism>
<keyword evidence="1" id="KW-0472">Membrane</keyword>
<proteinExistence type="predicted"/>
<name>A0A846YM89_9NOCA</name>
<protein>
    <submittedName>
        <fullName evidence="2">Uncharacterized protein</fullName>
    </submittedName>
</protein>
<dbReference type="EMBL" id="JAAXOT010000011">
    <property type="protein sequence ID" value="NKY58694.1"/>
    <property type="molecule type" value="Genomic_DNA"/>
</dbReference>